<comment type="catalytic activity">
    <reaction evidence="6">
        <text>adenosine + H2O + H(+) = inosine + NH4(+)</text>
        <dbReference type="Rhea" id="RHEA:24408"/>
        <dbReference type="ChEBI" id="CHEBI:15377"/>
        <dbReference type="ChEBI" id="CHEBI:15378"/>
        <dbReference type="ChEBI" id="CHEBI:16335"/>
        <dbReference type="ChEBI" id="CHEBI:17596"/>
        <dbReference type="ChEBI" id="CHEBI:28938"/>
        <dbReference type="EC" id="3.5.4.4"/>
    </reaction>
    <physiologicalReaction direction="left-to-right" evidence="6">
        <dbReference type="Rhea" id="RHEA:24409"/>
    </physiologicalReaction>
</comment>
<dbReference type="InterPro" id="IPR011324">
    <property type="entry name" value="Cytotoxic_necrot_fac-like_cat"/>
</dbReference>
<keyword evidence="3" id="KW-0808">Transferase</keyword>
<keyword evidence="5" id="KW-0862">Zinc</keyword>
<evidence type="ECO:0000256" key="2">
    <source>
        <dbReference type="ARBA" id="ARBA00007353"/>
    </source>
</evidence>
<name>A0A1G8EXZ7_9GAMM</name>
<comment type="similarity">
    <text evidence="2">Belongs to the purine nucleoside phosphorylase YfiH/LACC1 family.</text>
</comment>
<accession>A0A1G8EXZ7</accession>
<evidence type="ECO:0000256" key="5">
    <source>
        <dbReference type="ARBA" id="ARBA00022833"/>
    </source>
</evidence>
<dbReference type="PANTHER" id="PTHR30616">
    <property type="entry name" value="UNCHARACTERIZED PROTEIN YFIH"/>
    <property type="match status" value="1"/>
</dbReference>
<dbReference type="InterPro" id="IPR038371">
    <property type="entry name" value="Cu_polyphenol_OxRdtase_sf"/>
</dbReference>
<comment type="catalytic activity">
    <reaction evidence="1">
        <text>inosine + phosphate = alpha-D-ribose 1-phosphate + hypoxanthine</text>
        <dbReference type="Rhea" id="RHEA:27646"/>
        <dbReference type="ChEBI" id="CHEBI:17368"/>
        <dbReference type="ChEBI" id="CHEBI:17596"/>
        <dbReference type="ChEBI" id="CHEBI:43474"/>
        <dbReference type="ChEBI" id="CHEBI:57720"/>
        <dbReference type="EC" id="2.4.2.1"/>
    </reaction>
    <physiologicalReaction direction="left-to-right" evidence="1">
        <dbReference type="Rhea" id="RHEA:27647"/>
    </physiologicalReaction>
</comment>
<evidence type="ECO:0000256" key="7">
    <source>
        <dbReference type="ARBA" id="ARBA00048968"/>
    </source>
</evidence>
<reference evidence="9 10" key="1">
    <citation type="submission" date="2016-10" db="EMBL/GenBank/DDBJ databases">
        <authorList>
            <person name="de Groot N.N."/>
        </authorList>
    </citation>
    <scope>NUCLEOTIDE SEQUENCE [LARGE SCALE GENOMIC DNA]</scope>
    <source>
        <strain evidence="9 10">LMG 18387</strain>
    </source>
</reference>
<dbReference type="CDD" id="cd16833">
    <property type="entry name" value="YfiH"/>
    <property type="match status" value="1"/>
</dbReference>
<comment type="catalytic activity">
    <reaction evidence="8">
        <text>S-methyl-5'-thioadenosine + phosphate = 5-(methylsulfanyl)-alpha-D-ribose 1-phosphate + adenine</text>
        <dbReference type="Rhea" id="RHEA:11852"/>
        <dbReference type="ChEBI" id="CHEBI:16708"/>
        <dbReference type="ChEBI" id="CHEBI:17509"/>
        <dbReference type="ChEBI" id="CHEBI:43474"/>
        <dbReference type="ChEBI" id="CHEBI:58533"/>
        <dbReference type="EC" id="2.4.2.28"/>
    </reaction>
    <physiologicalReaction direction="left-to-right" evidence="8">
        <dbReference type="Rhea" id="RHEA:11853"/>
    </physiologicalReaction>
</comment>
<dbReference type="PANTHER" id="PTHR30616:SF3">
    <property type="entry name" value="PURINE NUCLEOSIDE PHOSPHORYLASE"/>
    <property type="match status" value="1"/>
</dbReference>
<comment type="catalytic activity">
    <reaction evidence="7">
        <text>adenosine + phosphate = alpha-D-ribose 1-phosphate + adenine</text>
        <dbReference type="Rhea" id="RHEA:27642"/>
        <dbReference type="ChEBI" id="CHEBI:16335"/>
        <dbReference type="ChEBI" id="CHEBI:16708"/>
        <dbReference type="ChEBI" id="CHEBI:43474"/>
        <dbReference type="ChEBI" id="CHEBI:57720"/>
        <dbReference type="EC" id="2.4.2.1"/>
    </reaction>
    <physiologicalReaction direction="left-to-right" evidence="7">
        <dbReference type="Rhea" id="RHEA:27643"/>
    </physiologicalReaction>
</comment>
<evidence type="ECO:0000256" key="4">
    <source>
        <dbReference type="ARBA" id="ARBA00022723"/>
    </source>
</evidence>
<dbReference type="SUPFAM" id="SSF64438">
    <property type="entry name" value="CNF1/YfiH-like putative cysteine hydrolases"/>
    <property type="match status" value="1"/>
</dbReference>
<proteinExistence type="inferred from homology"/>
<sequence>MPAGTFYLRQQHSSQVVEIAGQEPAGDLSADAVFTRSTRPVSVITADCLPILVGCTSGRFVAAIHAGWKGLLGGVIANALGAFSQAGIERQSLRIAIGPGIMACCYEVPTQLTQELQRIHGRLWSGNQPPWFVVRPCQHANSAVASHGEAWLSLARYCTLLLLAEGIEAKHIEASNLCTYCSGLGLASYRRRHHRAEAKAFQYSWIRCLS</sequence>
<dbReference type="Gene3D" id="3.60.140.10">
    <property type="entry name" value="CNF1/YfiH-like putative cysteine hydrolases"/>
    <property type="match status" value="1"/>
</dbReference>
<dbReference type="Pfam" id="PF02578">
    <property type="entry name" value="Cu-oxidase_4"/>
    <property type="match status" value="1"/>
</dbReference>
<evidence type="ECO:0000256" key="1">
    <source>
        <dbReference type="ARBA" id="ARBA00000553"/>
    </source>
</evidence>
<evidence type="ECO:0008006" key="11">
    <source>
        <dbReference type="Google" id="ProtNLM"/>
    </source>
</evidence>
<dbReference type="Proteomes" id="UP000198606">
    <property type="component" value="Unassembled WGS sequence"/>
</dbReference>
<evidence type="ECO:0000313" key="10">
    <source>
        <dbReference type="Proteomes" id="UP000198606"/>
    </source>
</evidence>
<keyword evidence="4" id="KW-0479">Metal-binding</keyword>
<evidence type="ECO:0000256" key="6">
    <source>
        <dbReference type="ARBA" id="ARBA00047989"/>
    </source>
</evidence>
<dbReference type="InterPro" id="IPR003730">
    <property type="entry name" value="Cu_polyphenol_OxRdtase"/>
</dbReference>
<dbReference type="EMBL" id="FNDG01000007">
    <property type="protein sequence ID" value="SDH74758.1"/>
    <property type="molecule type" value="Genomic_DNA"/>
</dbReference>
<dbReference type="AlphaFoldDB" id="A0A1G8EXZ7"/>
<gene>
    <name evidence="9" type="ORF">SAMN05216588_10741</name>
</gene>
<evidence type="ECO:0000256" key="3">
    <source>
        <dbReference type="ARBA" id="ARBA00022679"/>
    </source>
</evidence>
<organism evidence="9 10">
    <name type="scientific">Phytopseudomonas flavescens</name>
    <dbReference type="NCBI Taxonomy" id="29435"/>
    <lineage>
        <taxon>Bacteria</taxon>
        <taxon>Pseudomonadati</taxon>
        <taxon>Pseudomonadota</taxon>
        <taxon>Gammaproteobacteria</taxon>
        <taxon>Pseudomonadales</taxon>
        <taxon>Pseudomonadaceae</taxon>
        <taxon>Phytopseudomonas</taxon>
    </lineage>
</organism>
<dbReference type="STRING" id="29435.SAMN05216588_10741"/>
<dbReference type="GO" id="GO:0005507">
    <property type="term" value="F:copper ion binding"/>
    <property type="evidence" value="ECO:0007669"/>
    <property type="project" value="TreeGrafter"/>
</dbReference>
<dbReference type="GO" id="GO:0017061">
    <property type="term" value="F:S-methyl-5-thioadenosine phosphorylase activity"/>
    <property type="evidence" value="ECO:0007669"/>
    <property type="project" value="UniProtKB-EC"/>
</dbReference>
<evidence type="ECO:0000256" key="8">
    <source>
        <dbReference type="ARBA" id="ARBA00049893"/>
    </source>
</evidence>
<protein>
    <recommendedName>
        <fullName evidence="11">YfiH family protein</fullName>
    </recommendedName>
</protein>
<evidence type="ECO:0000313" key="9">
    <source>
        <dbReference type="EMBL" id="SDH74758.1"/>
    </source>
</evidence>